<dbReference type="PANTHER" id="PTHR34351:SF1">
    <property type="entry name" value="SLR1927 PROTEIN"/>
    <property type="match status" value="1"/>
</dbReference>
<dbReference type="Proteomes" id="UP000515860">
    <property type="component" value="Chromosome"/>
</dbReference>
<evidence type="ECO:0000313" key="2">
    <source>
        <dbReference type="EMBL" id="QNM08017.1"/>
    </source>
</evidence>
<dbReference type="PANTHER" id="PTHR34351">
    <property type="entry name" value="SLR1927 PROTEIN-RELATED"/>
    <property type="match status" value="1"/>
</dbReference>
<protein>
    <submittedName>
        <fullName evidence="2">DUF58 domain-containing protein</fullName>
    </submittedName>
</protein>
<sequence length="358" mass="40994">MKRFIIYCIGAAATAYLAILYENSLLVTFLVIELLLPVPLFFVAKRTAGKLQVRLLVPIPMADRGEDVSFELRLWNPTVLPVMNADIRITYWNQFRNQKTTKKLTVWADGRSQSCYQYQLASEHCGRLVICADRVRVRDYLGLLSFVVPGEQREIISVLPGLFDFPVEAEEELPYLSGESDDFDKGKGGNDPSEVFQVRPYRAGDRLQSIHWKMTARSEELMVKEFSLPVSCQTAVFLDLHGEAGELSCWETADDYLETVLSLEAGLLEAGSRNYAAWYDRSSGELFRKKMEKPEDVHELTGMLFQVMPYEETVDIEQMYRSRYPGENFAVIFRLDLQCRLWKGGTLYWERVKTGPSG</sequence>
<feature type="domain" description="DUF58" evidence="1">
    <location>
        <begin position="197"/>
        <end position="241"/>
    </location>
</feature>
<keyword evidence="3" id="KW-1185">Reference proteome</keyword>
<dbReference type="InterPro" id="IPR002881">
    <property type="entry name" value="DUF58"/>
</dbReference>
<organism evidence="2 3">
    <name type="scientific">Wansuia hejianensis</name>
    <dbReference type="NCBI Taxonomy" id="2763667"/>
    <lineage>
        <taxon>Bacteria</taxon>
        <taxon>Bacillati</taxon>
        <taxon>Bacillota</taxon>
        <taxon>Clostridia</taxon>
        <taxon>Lachnospirales</taxon>
        <taxon>Lachnospiraceae</taxon>
        <taxon>Wansuia</taxon>
    </lineage>
</organism>
<dbReference type="AlphaFoldDB" id="A0A7G9GB35"/>
<dbReference type="Pfam" id="PF01882">
    <property type="entry name" value="DUF58"/>
    <property type="match status" value="1"/>
</dbReference>
<gene>
    <name evidence="2" type="ORF">H9Q79_14140</name>
</gene>
<reference evidence="2 3" key="1">
    <citation type="submission" date="2020-08" db="EMBL/GenBank/DDBJ databases">
        <authorList>
            <person name="Liu C."/>
            <person name="Sun Q."/>
        </authorList>
    </citation>
    <scope>NUCLEOTIDE SEQUENCE [LARGE SCALE GENOMIC DNA]</scope>
    <source>
        <strain evidence="2 3">NSJ-29</strain>
    </source>
</reference>
<name>A0A7G9GB35_9FIRM</name>
<dbReference type="EMBL" id="CP060635">
    <property type="protein sequence ID" value="QNM08017.1"/>
    <property type="molecule type" value="Genomic_DNA"/>
</dbReference>
<dbReference type="RefSeq" id="WP_249328568.1">
    <property type="nucleotide sequence ID" value="NZ_CP060635.1"/>
</dbReference>
<proteinExistence type="predicted"/>
<evidence type="ECO:0000313" key="3">
    <source>
        <dbReference type="Proteomes" id="UP000515860"/>
    </source>
</evidence>
<accession>A0A7G9GB35</accession>
<evidence type="ECO:0000259" key="1">
    <source>
        <dbReference type="Pfam" id="PF01882"/>
    </source>
</evidence>
<dbReference type="KEGG" id="whj:H9Q79_14140"/>